<accession>A0A9D1THM1</accession>
<protein>
    <submittedName>
        <fullName evidence="6">Trypsin-like peptidase domain-containing protein</fullName>
    </submittedName>
</protein>
<feature type="compositionally biased region" description="Polar residues" evidence="3">
    <location>
        <begin position="138"/>
        <end position="150"/>
    </location>
</feature>
<dbReference type="PANTHER" id="PTHR43343">
    <property type="entry name" value="PEPTIDASE S12"/>
    <property type="match status" value="1"/>
</dbReference>
<reference evidence="6" key="1">
    <citation type="journal article" date="2021" name="PeerJ">
        <title>Extensive microbial diversity within the chicken gut microbiome revealed by metagenomics and culture.</title>
        <authorList>
            <person name="Gilroy R."/>
            <person name="Ravi A."/>
            <person name="Getino M."/>
            <person name="Pursley I."/>
            <person name="Horton D.L."/>
            <person name="Alikhan N.F."/>
            <person name="Baker D."/>
            <person name="Gharbi K."/>
            <person name="Hall N."/>
            <person name="Watson M."/>
            <person name="Adriaenssens E.M."/>
            <person name="Foster-Nyarko E."/>
            <person name="Jarju S."/>
            <person name="Secka A."/>
            <person name="Antonio M."/>
            <person name="Oren A."/>
            <person name="Chaudhuri R.R."/>
            <person name="La Ragione R."/>
            <person name="Hildebrand F."/>
            <person name="Pallen M.J."/>
        </authorList>
    </citation>
    <scope>NUCLEOTIDE SEQUENCE</scope>
    <source>
        <strain evidence="6">CHK193-4272</strain>
    </source>
</reference>
<dbReference type="SUPFAM" id="SSF50156">
    <property type="entry name" value="PDZ domain-like"/>
    <property type="match status" value="1"/>
</dbReference>
<dbReference type="InterPro" id="IPR009003">
    <property type="entry name" value="Peptidase_S1_PA"/>
</dbReference>
<dbReference type="AlphaFoldDB" id="A0A9D1THM1"/>
<dbReference type="GO" id="GO:0004252">
    <property type="term" value="F:serine-type endopeptidase activity"/>
    <property type="evidence" value="ECO:0007669"/>
    <property type="project" value="InterPro"/>
</dbReference>
<feature type="region of interest" description="Disordered" evidence="3">
    <location>
        <begin position="1"/>
        <end position="30"/>
    </location>
</feature>
<keyword evidence="1" id="KW-0645">Protease</keyword>
<evidence type="ECO:0000259" key="5">
    <source>
        <dbReference type="PROSITE" id="PS50106"/>
    </source>
</evidence>
<evidence type="ECO:0000313" key="6">
    <source>
        <dbReference type="EMBL" id="HIV62217.1"/>
    </source>
</evidence>
<dbReference type="InterPro" id="IPR001478">
    <property type="entry name" value="PDZ"/>
</dbReference>
<feature type="region of interest" description="Disordered" evidence="3">
    <location>
        <begin position="124"/>
        <end position="151"/>
    </location>
</feature>
<feature type="domain" description="PDZ" evidence="5">
    <location>
        <begin position="389"/>
        <end position="447"/>
    </location>
</feature>
<name>A0A9D1THM1_9FIRM</name>
<proteinExistence type="predicted"/>
<dbReference type="InterPro" id="IPR036034">
    <property type="entry name" value="PDZ_sf"/>
</dbReference>
<dbReference type="PROSITE" id="PS50106">
    <property type="entry name" value="PDZ"/>
    <property type="match status" value="1"/>
</dbReference>
<dbReference type="SMART" id="SM00228">
    <property type="entry name" value="PDZ"/>
    <property type="match status" value="1"/>
</dbReference>
<gene>
    <name evidence="6" type="ORF">H9746_05185</name>
</gene>
<evidence type="ECO:0000256" key="2">
    <source>
        <dbReference type="ARBA" id="ARBA00022801"/>
    </source>
</evidence>
<evidence type="ECO:0000256" key="1">
    <source>
        <dbReference type="ARBA" id="ARBA00022670"/>
    </source>
</evidence>
<keyword evidence="4" id="KW-0812">Transmembrane</keyword>
<dbReference type="GO" id="GO:0006508">
    <property type="term" value="P:proteolysis"/>
    <property type="evidence" value="ECO:0007669"/>
    <property type="project" value="UniProtKB-KW"/>
</dbReference>
<reference evidence="6" key="2">
    <citation type="submission" date="2021-04" db="EMBL/GenBank/DDBJ databases">
        <authorList>
            <person name="Gilroy R."/>
        </authorList>
    </citation>
    <scope>NUCLEOTIDE SEQUENCE</scope>
    <source>
        <strain evidence="6">CHK193-4272</strain>
    </source>
</reference>
<dbReference type="Pfam" id="PF13180">
    <property type="entry name" value="PDZ_2"/>
    <property type="match status" value="1"/>
</dbReference>
<sequence>MNTNFNNDPNLNNTQNQTPNNMPNQSDEPIVNQNETNEQTQYQTPYHASNDTQNNGGYNPFEKNTQSYTTYEQWQAQQNAANVKKHRKISKKPFIAVGCVAAAAAIFLGGLAVGSNGLSVVGNNSSVSSSSNKDLPTLTISSTPKDNSTAADGEVLTGKQIFDKLDQSVVAIQSMDATGQAASSGSGVVMSKDGYIVTNAHVINDEDTNQPMSNISVLFSDGSQLAATVVGSDTQTDLAVIKVTPEKDLVPAEFGDSDSLQVGEIAYAIGSPGGVQLANTMTDGIISAINRDITVNDRVMSLIQTNVTINPGNSGGALINQYGQVIGITSAKLGISYYEGLGFAIPINSAKEIVDELIVNGYIAGRPSIGITGGVISEQMAQFRNLPMGVKIASIDSRAKAASEGLMVGDVITAVNGTKITTMDEINEIKENMKAGDKLKLTVYRPSQQKSLDVTITLTDAHDLEGTDPATQQQQQQQYNYNQGNNGNTYIDPFQYFFGY</sequence>
<evidence type="ECO:0000313" key="7">
    <source>
        <dbReference type="Proteomes" id="UP000886808"/>
    </source>
</evidence>
<dbReference type="SUPFAM" id="SSF50494">
    <property type="entry name" value="Trypsin-like serine proteases"/>
    <property type="match status" value="1"/>
</dbReference>
<dbReference type="Gene3D" id="2.30.42.10">
    <property type="match status" value="1"/>
</dbReference>
<keyword evidence="4" id="KW-1133">Transmembrane helix</keyword>
<organism evidence="6 7">
    <name type="scientific">Candidatus Butyricicoccus avistercoris</name>
    <dbReference type="NCBI Taxonomy" id="2838518"/>
    <lineage>
        <taxon>Bacteria</taxon>
        <taxon>Bacillati</taxon>
        <taxon>Bacillota</taxon>
        <taxon>Clostridia</taxon>
        <taxon>Eubacteriales</taxon>
        <taxon>Butyricicoccaceae</taxon>
        <taxon>Butyricicoccus</taxon>
    </lineage>
</organism>
<dbReference type="Pfam" id="PF13365">
    <property type="entry name" value="Trypsin_2"/>
    <property type="match status" value="1"/>
</dbReference>
<evidence type="ECO:0000256" key="3">
    <source>
        <dbReference type="SAM" id="MobiDB-lite"/>
    </source>
</evidence>
<feature type="transmembrane region" description="Helical" evidence="4">
    <location>
        <begin position="94"/>
        <end position="114"/>
    </location>
</feature>
<comment type="caution">
    <text evidence="6">The sequence shown here is derived from an EMBL/GenBank/DDBJ whole genome shotgun (WGS) entry which is preliminary data.</text>
</comment>
<dbReference type="InterPro" id="IPR051201">
    <property type="entry name" value="Chloro_Bact_Ser_Proteases"/>
</dbReference>
<dbReference type="EMBL" id="DXIE01000032">
    <property type="protein sequence ID" value="HIV62217.1"/>
    <property type="molecule type" value="Genomic_DNA"/>
</dbReference>
<feature type="compositionally biased region" description="Low complexity" evidence="3">
    <location>
        <begin position="1"/>
        <end position="25"/>
    </location>
</feature>
<dbReference type="Proteomes" id="UP000886808">
    <property type="component" value="Unassembled WGS sequence"/>
</dbReference>
<dbReference type="PANTHER" id="PTHR43343:SF3">
    <property type="entry name" value="PROTEASE DO-LIKE 8, CHLOROPLASTIC"/>
    <property type="match status" value="1"/>
</dbReference>
<dbReference type="InterPro" id="IPR001940">
    <property type="entry name" value="Peptidase_S1C"/>
</dbReference>
<evidence type="ECO:0000256" key="4">
    <source>
        <dbReference type="SAM" id="Phobius"/>
    </source>
</evidence>
<dbReference type="PRINTS" id="PR00834">
    <property type="entry name" value="PROTEASES2C"/>
</dbReference>
<dbReference type="Gene3D" id="2.40.10.120">
    <property type="match status" value="1"/>
</dbReference>
<keyword evidence="2" id="KW-0378">Hydrolase</keyword>
<keyword evidence="4" id="KW-0472">Membrane</keyword>